<organism evidence="8 9">
    <name type="scientific">Cicer arietinum</name>
    <name type="common">Chickpea</name>
    <name type="synonym">Garbanzo</name>
    <dbReference type="NCBI Taxonomy" id="3827"/>
    <lineage>
        <taxon>Eukaryota</taxon>
        <taxon>Viridiplantae</taxon>
        <taxon>Streptophyta</taxon>
        <taxon>Embryophyta</taxon>
        <taxon>Tracheophyta</taxon>
        <taxon>Spermatophyta</taxon>
        <taxon>Magnoliopsida</taxon>
        <taxon>eudicotyledons</taxon>
        <taxon>Gunneridae</taxon>
        <taxon>Pentapetalae</taxon>
        <taxon>rosids</taxon>
        <taxon>fabids</taxon>
        <taxon>Fabales</taxon>
        <taxon>Fabaceae</taxon>
        <taxon>Papilionoideae</taxon>
        <taxon>50 kb inversion clade</taxon>
        <taxon>NPAAA clade</taxon>
        <taxon>Hologalegina</taxon>
        <taxon>IRL clade</taxon>
        <taxon>Cicereae</taxon>
        <taxon>Cicer</taxon>
    </lineage>
</organism>
<dbReference type="Proteomes" id="UP000087171">
    <property type="component" value="Chromosome Ca5"/>
</dbReference>
<keyword evidence="4" id="KW-0804">Transcription</keyword>
<evidence type="ECO:0000256" key="3">
    <source>
        <dbReference type="ARBA" id="ARBA00023125"/>
    </source>
</evidence>
<dbReference type="Gene3D" id="4.10.280.10">
    <property type="entry name" value="Helix-loop-helix DNA-binding domain"/>
    <property type="match status" value="1"/>
</dbReference>
<reference evidence="9" key="2">
    <citation type="submission" date="2025-08" db="UniProtKB">
        <authorList>
            <consortium name="RefSeq"/>
        </authorList>
    </citation>
    <scope>IDENTIFICATION</scope>
    <source>
        <tissue evidence="9">Etiolated seedlings</tissue>
    </source>
</reference>
<dbReference type="SMART" id="SM00353">
    <property type="entry name" value="HLH"/>
    <property type="match status" value="1"/>
</dbReference>
<accession>A0A1S2YA67</accession>
<dbReference type="AlphaFoldDB" id="A0A1S2YA67"/>
<feature type="domain" description="BHLH" evidence="7">
    <location>
        <begin position="212"/>
        <end position="261"/>
    </location>
</feature>
<gene>
    <name evidence="9" type="primary">LOC101510280</name>
</gene>
<evidence type="ECO:0000256" key="6">
    <source>
        <dbReference type="SAM" id="MobiDB-lite"/>
    </source>
</evidence>
<feature type="region of interest" description="Disordered" evidence="6">
    <location>
        <begin position="145"/>
        <end position="188"/>
    </location>
</feature>
<dbReference type="PaxDb" id="3827-XP_004501802.1"/>
<dbReference type="SUPFAM" id="SSF47459">
    <property type="entry name" value="HLH, helix-loop-helix DNA-binding domain"/>
    <property type="match status" value="1"/>
</dbReference>
<dbReference type="InterPro" id="IPR045843">
    <property type="entry name" value="IND-like"/>
</dbReference>
<keyword evidence="3" id="KW-0238">DNA-binding</keyword>
<feature type="compositionally biased region" description="Basic and acidic residues" evidence="6">
    <location>
        <begin position="177"/>
        <end position="187"/>
    </location>
</feature>
<dbReference type="CDD" id="cd11454">
    <property type="entry name" value="bHLH_AtIND_like"/>
    <property type="match status" value="1"/>
</dbReference>
<evidence type="ECO:0000313" key="9">
    <source>
        <dbReference type="RefSeq" id="XP_004501802.3"/>
    </source>
</evidence>
<dbReference type="InterPro" id="IPR011598">
    <property type="entry name" value="bHLH_dom"/>
</dbReference>
<dbReference type="KEGG" id="cam:101510280"/>
<dbReference type="FunFam" id="4.10.280.10:FF:000022">
    <property type="entry name" value="Basic helix-loop-helix transcription factor"/>
    <property type="match status" value="1"/>
</dbReference>
<dbReference type="GO" id="GO:0046983">
    <property type="term" value="F:protein dimerization activity"/>
    <property type="evidence" value="ECO:0007669"/>
    <property type="project" value="InterPro"/>
</dbReference>
<dbReference type="InterPro" id="IPR036638">
    <property type="entry name" value="HLH_DNA-bd_sf"/>
</dbReference>
<comment type="subcellular location">
    <subcellularLocation>
        <location evidence="1">Nucleus</location>
    </subcellularLocation>
</comment>
<keyword evidence="2" id="KW-0805">Transcription regulation</keyword>
<dbReference type="PANTHER" id="PTHR16223:SF274">
    <property type="entry name" value="TRANSCRIPTION FACTOR BHLH84"/>
    <property type="match status" value="1"/>
</dbReference>
<dbReference type="GO" id="GO:0000978">
    <property type="term" value="F:RNA polymerase II cis-regulatory region sequence-specific DNA binding"/>
    <property type="evidence" value="ECO:0007669"/>
    <property type="project" value="TreeGrafter"/>
</dbReference>
<reference evidence="8" key="1">
    <citation type="journal article" date="2013" name="Nat. Biotechnol.">
        <title>Draft genome sequence of chickpea (Cicer arietinum) provides a resource for trait improvement.</title>
        <authorList>
            <person name="Varshney R.K."/>
            <person name="Song C."/>
            <person name="Saxena R.K."/>
            <person name="Azam S."/>
            <person name="Yu S."/>
            <person name="Sharpe A.G."/>
            <person name="Cannon S."/>
            <person name="Baek J."/>
            <person name="Rosen B.D."/>
            <person name="Tar'an B."/>
            <person name="Millan T."/>
            <person name="Zhang X."/>
            <person name="Ramsay L.D."/>
            <person name="Iwata A."/>
            <person name="Wang Y."/>
            <person name="Nelson W."/>
            <person name="Farmer A.D."/>
            <person name="Gaur P.M."/>
            <person name="Soderlund C."/>
            <person name="Penmetsa R.V."/>
            <person name="Xu C."/>
            <person name="Bharti A.K."/>
            <person name="He W."/>
            <person name="Winter P."/>
            <person name="Zhao S."/>
            <person name="Hane J.K."/>
            <person name="Carrasquilla-Garcia N."/>
            <person name="Condie J.A."/>
            <person name="Upadhyaya H.D."/>
            <person name="Luo M.C."/>
            <person name="Thudi M."/>
            <person name="Gowda C.L."/>
            <person name="Singh N.P."/>
            <person name="Lichtenzveig J."/>
            <person name="Gali K.K."/>
            <person name="Rubio J."/>
            <person name="Nadarajan N."/>
            <person name="Dolezel J."/>
            <person name="Bansal K.C."/>
            <person name="Xu X."/>
            <person name="Edwards D."/>
            <person name="Zhang G."/>
            <person name="Kahl G."/>
            <person name="Gil J."/>
            <person name="Singh K.B."/>
            <person name="Datta S.K."/>
            <person name="Jackson S.A."/>
            <person name="Wang J."/>
            <person name="Cook D.R."/>
        </authorList>
    </citation>
    <scope>NUCLEOTIDE SEQUENCE [LARGE SCALE GENOMIC DNA]</scope>
    <source>
        <strain evidence="8">cv. CDC Frontier</strain>
    </source>
</reference>
<evidence type="ECO:0000259" key="7">
    <source>
        <dbReference type="PROSITE" id="PS50888"/>
    </source>
</evidence>
<name>A0A1S2YA67_CICAR</name>
<keyword evidence="8" id="KW-1185">Reference proteome</keyword>
<dbReference type="PANTHER" id="PTHR16223">
    <property type="entry name" value="TRANSCRIPTION FACTOR BHLH83-RELATED"/>
    <property type="match status" value="1"/>
</dbReference>
<evidence type="ECO:0000256" key="5">
    <source>
        <dbReference type="ARBA" id="ARBA00023242"/>
    </source>
</evidence>
<protein>
    <submittedName>
        <fullName evidence="9">Transcription factor bHLH139</fullName>
    </submittedName>
</protein>
<dbReference type="PROSITE" id="PS50888">
    <property type="entry name" value="BHLH"/>
    <property type="match status" value="1"/>
</dbReference>
<evidence type="ECO:0000256" key="1">
    <source>
        <dbReference type="ARBA" id="ARBA00004123"/>
    </source>
</evidence>
<dbReference type="GO" id="GO:0048766">
    <property type="term" value="P:root hair initiation"/>
    <property type="evidence" value="ECO:0007669"/>
    <property type="project" value="UniProtKB-ARBA"/>
</dbReference>
<evidence type="ECO:0000313" key="8">
    <source>
        <dbReference type="Proteomes" id="UP000087171"/>
    </source>
</evidence>
<dbReference type="STRING" id="3827.A0A1S2YA67"/>
<dbReference type="GeneID" id="101510280"/>
<evidence type="ECO:0000256" key="2">
    <source>
        <dbReference type="ARBA" id="ARBA00023015"/>
    </source>
</evidence>
<dbReference type="GO" id="GO:0005634">
    <property type="term" value="C:nucleus"/>
    <property type="evidence" value="ECO:0007669"/>
    <property type="project" value="UniProtKB-SubCell"/>
</dbReference>
<feature type="compositionally biased region" description="Basic and acidic residues" evidence="6">
    <location>
        <begin position="145"/>
        <end position="162"/>
    </location>
</feature>
<feature type="compositionally biased region" description="Polar residues" evidence="6">
    <location>
        <begin position="163"/>
        <end position="176"/>
    </location>
</feature>
<dbReference type="OrthoDB" id="651283at2759"/>
<dbReference type="RefSeq" id="XP_004501802.3">
    <property type="nucleotide sequence ID" value="XM_004501745.3"/>
</dbReference>
<dbReference type="GO" id="GO:0000981">
    <property type="term" value="F:DNA-binding transcription factor activity, RNA polymerase II-specific"/>
    <property type="evidence" value="ECO:0007669"/>
    <property type="project" value="TreeGrafter"/>
</dbReference>
<proteinExistence type="predicted"/>
<sequence>MENFGTFPDGEWECCRRMFAIEDHDDSSLLLGEDDGNFGVQSMFYSSNSHNNNNLKYMSQENNHSLADTNYFFNCFDHVVANNSDISENFDHGDQVQPIVFPTKQLKLKRLLGVSELEDKIHSCVNPKKKPRTSKDVQRCMKKAEYSKKSKKIDRNGNKAEETNASIDGHSSSGYTSEEHNVYEENSGRVTSASKLTVALNSNGKIRANRGSATDPQSLYARKRRERINERLKTLQNLVPNGTKVDISTMLEEAVNYVKLLQLQIKLLSSDELWMYAPIAYNGLDIGINLSQKIYPPP</sequence>
<dbReference type="Pfam" id="PF00010">
    <property type="entry name" value="HLH"/>
    <property type="match status" value="1"/>
</dbReference>
<keyword evidence="5" id="KW-0539">Nucleus</keyword>
<evidence type="ECO:0000256" key="4">
    <source>
        <dbReference type="ARBA" id="ARBA00023163"/>
    </source>
</evidence>
<dbReference type="eggNOG" id="ENOG502R684">
    <property type="taxonomic scope" value="Eukaryota"/>
</dbReference>